<dbReference type="HOGENOM" id="CLU_070839_1_0_1"/>
<dbReference type="eggNOG" id="ENOG502SCE7">
    <property type="taxonomic scope" value="Eukaryota"/>
</dbReference>
<sequence>MYTTVMPTTPPTVRFGPRGPVSNGQHWPGQQHRPLISSPLSSPPHSTATIPTTFDSSPPARWQQDQNQQNQVFRASQSSPIQPPPAPSLFGGSEPHNSASRFRFATRPARLNPLLKRREDAQESRRRLFLQNVRQRAEDKRWEMRGGEEELLKLEWQRLNRERLLAAQAEASAYIIDDPDAVDAELEALQRERQFLQQQNPQGEDVDAMMADDILRQEEAEVDELVSAIWEGQQDSNPSQFSDDDADYDMLFMEMLVQEEQRLRQGGSSQDVEML</sequence>
<dbReference type="AlphaFoldDB" id="G0SEB5"/>
<accession>G0SEB5</accession>
<dbReference type="STRING" id="759272.G0SEB5"/>
<dbReference type="KEGG" id="cthr:CTHT_0063160"/>
<dbReference type="EMBL" id="GL988046">
    <property type="protein sequence ID" value="EGS18292.1"/>
    <property type="molecule type" value="Genomic_DNA"/>
</dbReference>
<dbReference type="OMA" id="QDMDAYM"/>
<feature type="compositionally biased region" description="Low complexity" evidence="1">
    <location>
        <begin position="63"/>
        <end position="80"/>
    </location>
</feature>
<reference evidence="2 3" key="1">
    <citation type="journal article" date="2011" name="Cell">
        <title>Insight into structure and assembly of the nuclear pore complex by utilizing the genome of a eukaryotic thermophile.</title>
        <authorList>
            <person name="Amlacher S."/>
            <person name="Sarges P."/>
            <person name="Flemming D."/>
            <person name="van Noort V."/>
            <person name="Kunze R."/>
            <person name="Devos D.P."/>
            <person name="Arumugam M."/>
            <person name="Bork P."/>
            <person name="Hurt E."/>
        </authorList>
    </citation>
    <scope>NUCLEOTIDE SEQUENCE [LARGE SCALE GENOMIC DNA]</scope>
    <source>
        <strain evidence="3">DSM 1495 / CBS 144.50 / IMI 039719</strain>
    </source>
</reference>
<feature type="compositionally biased region" description="Low complexity" evidence="1">
    <location>
        <begin position="34"/>
        <end position="44"/>
    </location>
</feature>
<name>G0SEB5_CHATD</name>
<evidence type="ECO:0000256" key="1">
    <source>
        <dbReference type="SAM" id="MobiDB-lite"/>
    </source>
</evidence>
<dbReference type="Proteomes" id="UP000008066">
    <property type="component" value="Unassembled WGS sequence"/>
</dbReference>
<organism evidence="3">
    <name type="scientific">Chaetomium thermophilum (strain DSM 1495 / CBS 144.50 / IMI 039719)</name>
    <name type="common">Thermochaetoides thermophila</name>
    <dbReference type="NCBI Taxonomy" id="759272"/>
    <lineage>
        <taxon>Eukaryota</taxon>
        <taxon>Fungi</taxon>
        <taxon>Dikarya</taxon>
        <taxon>Ascomycota</taxon>
        <taxon>Pezizomycotina</taxon>
        <taxon>Sordariomycetes</taxon>
        <taxon>Sordariomycetidae</taxon>
        <taxon>Sordariales</taxon>
        <taxon>Chaetomiaceae</taxon>
        <taxon>Thermochaetoides</taxon>
    </lineage>
</organism>
<dbReference type="RefSeq" id="XP_006696623.1">
    <property type="nucleotide sequence ID" value="XM_006696560.1"/>
</dbReference>
<gene>
    <name evidence="2" type="ORF">CTHT_0063160</name>
</gene>
<feature type="compositionally biased region" description="Low complexity" evidence="1">
    <location>
        <begin position="1"/>
        <end position="13"/>
    </location>
</feature>
<proteinExistence type="predicted"/>
<evidence type="ECO:0000313" key="3">
    <source>
        <dbReference type="Proteomes" id="UP000008066"/>
    </source>
</evidence>
<dbReference type="GeneID" id="18260354"/>
<feature type="compositionally biased region" description="Polar residues" evidence="1">
    <location>
        <begin position="45"/>
        <end position="56"/>
    </location>
</feature>
<keyword evidence="3" id="KW-1185">Reference proteome</keyword>
<protein>
    <submittedName>
        <fullName evidence="2">Uncharacterized protein</fullName>
    </submittedName>
</protein>
<dbReference type="OrthoDB" id="5279705at2759"/>
<feature type="region of interest" description="Disordered" evidence="1">
    <location>
        <begin position="1"/>
        <end position="105"/>
    </location>
</feature>
<evidence type="ECO:0000313" key="2">
    <source>
        <dbReference type="EMBL" id="EGS18292.1"/>
    </source>
</evidence>